<reference evidence="9" key="3">
    <citation type="submission" date="2016-03" db="UniProtKB">
        <authorList>
            <consortium name="EnsemblProtists"/>
        </authorList>
    </citation>
    <scope>IDENTIFICATION</scope>
</reference>
<comment type="subcellular location">
    <subcellularLocation>
        <location evidence="1">Membrane</location>
        <topology evidence="1">Multi-pass membrane protein</topology>
    </subcellularLocation>
</comment>
<dbReference type="SUPFAM" id="SSF81321">
    <property type="entry name" value="Family A G protein-coupled receptor-like"/>
    <property type="match status" value="1"/>
</dbReference>
<feature type="compositionally biased region" description="Basic and acidic residues" evidence="6">
    <location>
        <begin position="282"/>
        <end position="339"/>
    </location>
</feature>
<keyword evidence="3 7" id="KW-0812">Transmembrane</keyword>
<dbReference type="HOGENOM" id="CLU_763856_0_0_1"/>
<dbReference type="PaxDb" id="55529-EKX41976"/>
<feature type="transmembrane region" description="Helical" evidence="7">
    <location>
        <begin position="40"/>
        <end position="58"/>
    </location>
</feature>
<dbReference type="GO" id="GO:0016020">
    <property type="term" value="C:membrane"/>
    <property type="evidence" value="ECO:0007669"/>
    <property type="project" value="UniProtKB-SubCell"/>
</dbReference>
<dbReference type="RefSeq" id="XP_005828956.1">
    <property type="nucleotide sequence ID" value="XM_005828899.1"/>
</dbReference>
<keyword evidence="4 7" id="KW-1133">Transmembrane helix</keyword>
<dbReference type="OrthoDB" id="10612123at2759"/>
<evidence type="ECO:0000256" key="1">
    <source>
        <dbReference type="ARBA" id="ARBA00004141"/>
    </source>
</evidence>
<evidence type="ECO:0000256" key="3">
    <source>
        <dbReference type="ARBA" id="ARBA00022692"/>
    </source>
</evidence>
<dbReference type="KEGG" id="gtt:GUITHDRAFT_164280"/>
<proteinExistence type="inferred from homology"/>
<dbReference type="EnsemblProtists" id="EKX41976">
    <property type="protein sequence ID" value="EKX41976"/>
    <property type="gene ID" value="GUITHDRAFT_164280"/>
</dbReference>
<sequence length="363" mass="41937">MTTSAPSLSDPNWQYGMGGWNNPRLPNFNLHDPTVIGVDWLGFLCLLGASLALMYKLMSFKGPDGDQEFFVGYREEKCLSIYVNLIAAITYWGRICAHFNNDMGLSLSVNYFKYLDYIFTCPILTLDLLWSLNLPYKITYSLFVGLTIACNAFEPPARYLWFMFGCFIFAFTWISIIRLVYARFQQFLNEDAKKIRAPLKLSLTLYFSIWCGYPALWLLTEFGAISQLAAHVMTVIMDVAAKSVYGFALLKFQLGVDKRDVWLDELKSVRYRDVVPQIRPSKTRESRMEYSEDGDFMRPSKGKRAEGDYMNPRWDHHDDGRRLPDSREMDEQVHEKDQEISSTMKQIADLNKQLSAMQESEAV</sequence>
<feature type="region of interest" description="Disordered" evidence="6">
    <location>
        <begin position="282"/>
        <end position="343"/>
    </location>
</feature>
<evidence type="ECO:0000256" key="5">
    <source>
        <dbReference type="ARBA" id="ARBA00023136"/>
    </source>
</evidence>
<protein>
    <submittedName>
        <fullName evidence="8 9">Uncharacterized protein</fullName>
    </submittedName>
</protein>
<dbReference type="InterPro" id="IPR001425">
    <property type="entry name" value="Arc/bac/fun_rhodopsins"/>
</dbReference>
<keyword evidence="5 7" id="KW-0472">Membrane</keyword>
<organism evidence="8">
    <name type="scientific">Guillardia theta (strain CCMP2712)</name>
    <name type="common">Cryptophyte</name>
    <dbReference type="NCBI Taxonomy" id="905079"/>
    <lineage>
        <taxon>Eukaryota</taxon>
        <taxon>Cryptophyceae</taxon>
        <taxon>Pyrenomonadales</taxon>
        <taxon>Geminigeraceae</taxon>
        <taxon>Guillardia</taxon>
    </lineage>
</organism>
<dbReference type="AlphaFoldDB" id="L1J0E6"/>
<evidence type="ECO:0000256" key="4">
    <source>
        <dbReference type="ARBA" id="ARBA00022989"/>
    </source>
</evidence>
<dbReference type="Gene3D" id="1.20.1070.10">
    <property type="entry name" value="Rhodopsin 7-helix transmembrane proteins"/>
    <property type="match status" value="1"/>
</dbReference>
<dbReference type="GeneID" id="17298586"/>
<feature type="transmembrane region" description="Helical" evidence="7">
    <location>
        <begin position="160"/>
        <end position="181"/>
    </location>
</feature>
<evidence type="ECO:0000256" key="2">
    <source>
        <dbReference type="ARBA" id="ARBA00008130"/>
    </source>
</evidence>
<feature type="transmembrane region" description="Helical" evidence="7">
    <location>
        <begin position="201"/>
        <end position="219"/>
    </location>
</feature>
<feature type="transmembrane region" description="Helical" evidence="7">
    <location>
        <begin position="79"/>
        <end position="100"/>
    </location>
</feature>
<evidence type="ECO:0000256" key="6">
    <source>
        <dbReference type="SAM" id="MobiDB-lite"/>
    </source>
</evidence>
<keyword evidence="10" id="KW-1185">Reference proteome</keyword>
<reference evidence="8 10" key="1">
    <citation type="journal article" date="2012" name="Nature">
        <title>Algal genomes reveal evolutionary mosaicism and the fate of nucleomorphs.</title>
        <authorList>
            <consortium name="DOE Joint Genome Institute"/>
            <person name="Curtis B.A."/>
            <person name="Tanifuji G."/>
            <person name="Burki F."/>
            <person name="Gruber A."/>
            <person name="Irimia M."/>
            <person name="Maruyama S."/>
            <person name="Arias M.C."/>
            <person name="Ball S.G."/>
            <person name="Gile G.H."/>
            <person name="Hirakawa Y."/>
            <person name="Hopkins J.F."/>
            <person name="Kuo A."/>
            <person name="Rensing S.A."/>
            <person name="Schmutz J."/>
            <person name="Symeonidi A."/>
            <person name="Elias M."/>
            <person name="Eveleigh R.J."/>
            <person name="Herman E.K."/>
            <person name="Klute M.J."/>
            <person name="Nakayama T."/>
            <person name="Obornik M."/>
            <person name="Reyes-Prieto A."/>
            <person name="Armbrust E.V."/>
            <person name="Aves S.J."/>
            <person name="Beiko R.G."/>
            <person name="Coutinho P."/>
            <person name="Dacks J.B."/>
            <person name="Durnford D.G."/>
            <person name="Fast N.M."/>
            <person name="Green B.R."/>
            <person name="Grisdale C.J."/>
            <person name="Hempel F."/>
            <person name="Henrissat B."/>
            <person name="Hoppner M.P."/>
            <person name="Ishida K."/>
            <person name="Kim E."/>
            <person name="Koreny L."/>
            <person name="Kroth P.G."/>
            <person name="Liu Y."/>
            <person name="Malik S.B."/>
            <person name="Maier U.G."/>
            <person name="McRose D."/>
            <person name="Mock T."/>
            <person name="Neilson J.A."/>
            <person name="Onodera N.T."/>
            <person name="Poole A.M."/>
            <person name="Pritham E.J."/>
            <person name="Richards T.A."/>
            <person name="Rocap G."/>
            <person name="Roy S.W."/>
            <person name="Sarai C."/>
            <person name="Schaack S."/>
            <person name="Shirato S."/>
            <person name="Slamovits C.H."/>
            <person name="Spencer D.F."/>
            <person name="Suzuki S."/>
            <person name="Worden A.Z."/>
            <person name="Zauner S."/>
            <person name="Barry K."/>
            <person name="Bell C."/>
            <person name="Bharti A.K."/>
            <person name="Crow J.A."/>
            <person name="Grimwood J."/>
            <person name="Kramer R."/>
            <person name="Lindquist E."/>
            <person name="Lucas S."/>
            <person name="Salamov A."/>
            <person name="McFadden G.I."/>
            <person name="Lane C.E."/>
            <person name="Keeling P.J."/>
            <person name="Gray M.W."/>
            <person name="Grigoriev I.V."/>
            <person name="Archibald J.M."/>
        </authorList>
    </citation>
    <scope>NUCLEOTIDE SEQUENCE</scope>
    <source>
        <strain evidence="8 10">CCMP2712</strain>
    </source>
</reference>
<dbReference type="SMART" id="SM01021">
    <property type="entry name" value="Bac_rhodopsin"/>
    <property type="match status" value="1"/>
</dbReference>
<comment type="similarity">
    <text evidence="2">Belongs to the archaeal/bacterial/fungal opsin family.</text>
</comment>
<dbReference type="Pfam" id="PF01036">
    <property type="entry name" value="Bac_rhodopsin"/>
    <property type="match status" value="1"/>
</dbReference>
<dbReference type="EMBL" id="JH993020">
    <property type="protein sequence ID" value="EKX41976.1"/>
    <property type="molecule type" value="Genomic_DNA"/>
</dbReference>
<dbReference type="Proteomes" id="UP000011087">
    <property type="component" value="Unassembled WGS sequence"/>
</dbReference>
<accession>L1J0E6</accession>
<evidence type="ECO:0000313" key="10">
    <source>
        <dbReference type="Proteomes" id="UP000011087"/>
    </source>
</evidence>
<evidence type="ECO:0000313" key="9">
    <source>
        <dbReference type="EnsemblProtists" id="EKX41976"/>
    </source>
</evidence>
<reference evidence="10" key="2">
    <citation type="submission" date="2012-11" db="EMBL/GenBank/DDBJ databases">
        <authorList>
            <person name="Kuo A."/>
            <person name="Curtis B.A."/>
            <person name="Tanifuji G."/>
            <person name="Burki F."/>
            <person name="Gruber A."/>
            <person name="Irimia M."/>
            <person name="Maruyama S."/>
            <person name="Arias M.C."/>
            <person name="Ball S.G."/>
            <person name="Gile G.H."/>
            <person name="Hirakawa Y."/>
            <person name="Hopkins J.F."/>
            <person name="Rensing S.A."/>
            <person name="Schmutz J."/>
            <person name="Symeonidi A."/>
            <person name="Elias M."/>
            <person name="Eveleigh R.J."/>
            <person name="Herman E.K."/>
            <person name="Klute M.J."/>
            <person name="Nakayama T."/>
            <person name="Obornik M."/>
            <person name="Reyes-Prieto A."/>
            <person name="Armbrust E.V."/>
            <person name="Aves S.J."/>
            <person name="Beiko R.G."/>
            <person name="Coutinho P."/>
            <person name="Dacks J.B."/>
            <person name="Durnford D.G."/>
            <person name="Fast N.M."/>
            <person name="Green B.R."/>
            <person name="Grisdale C."/>
            <person name="Hempe F."/>
            <person name="Henrissat B."/>
            <person name="Hoppner M.P."/>
            <person name="Ishida K.-I."/>
            <person name="Kim E."/>
            <person name="Koreny L."/>
            <person name="Kroth P.G."/>
            <person name="Liu Y."/>
            <person name="Malik S.-B."/>
            <person name="Maier U.G."/>
            <person name="McRose D."/>
            <person name="Mock T."/>
            <person name="Neilson J.A."/>
            <person name="Onodera N.T."/>
            <person name="Poole A.M."/>
            <person name="Pritham E.J."/>
            <person name="Richards T.A."/>
            <person name="Rocap G."/>
            <person name="Roy S.W."/>
            <person name="Sarai C."/>
            <person name="Schaack S."/>
            <person name="Shirato S."/>
            <person name="Slamovits C.H."/>
            <person name="Spencer D.F."/>
            <person name="Suzuki S."/>
            <person name="Worden A.Z."/>
            <person name="Zauner S."/>
            <person name="Barry K."/>
            <person name="Bell C."/>
            <person name="Bharti A.K."/>
            <person name="Crow J.A."/>
            <person name="Grimwood J."/>
            <person name="Kramer R."/>
            <person name="Lindquist E."/>
            <person name="Lucas S."/>
            <person name="Salamov A."/>
            <person name="McFadden G.I."/>
            <person name="Lane C.E."/>
            <person name="Keeling P.J."/>
            <person name="Gray M.W."/>
            <person name="Grigoriev I.V."/>
            <person name="Archibald J.M."/>
        </authorList>
    </citation>
    <scope>NUCLEOTIDE SEQUENCE</scope>
    <source>
        <strain evidence="10">CCMP2712</strain>
    </source>
</reference>
<evidence type="ECO:0000313" key="8">
    <source>
        <dbReference type="EMBL" id="EKX41976.1"/>
    </source>
</evidence>
<evidence type="ECO:0000256" key="7">
    <source>
        <dbReference type="SAM" id="Phobius"/>
    </source>
</evidence>
<gene>
    <name evidence="8" type="ORF">GUITHDRAFT_164280</name>
</gene>
<name>L1J0E6_GUITC</name>